<dbReference type="Proteomes" id="UP001597297">
    <property type="component" value="Unassembled WGS sequence"/>
</dbReference>
<dbReference type="EMBL" id="JBHUJC010000042">
    <property type="protein sequence ID" value="MFD2277524.1"/>
    <property type="molecule type" value="Genomic_DNA"/>
</dbReference>
<feature type="chain" id="PRO_5046794139" evidence="1">
    <location>
        <begin position="30"/>
        <end position="376"/>
    </location>
</feature>
<dbReference type="InterPro" id="IPR036249">
    <property type="entry name" value="Thioredoxin-like_sf"/>
</dbReference>
<keyword evidence="4" id="KW-1185">Reference proteome</keyword>
<sequence length="376" mass="41046">MTFTPKNLLRAIVVTTLTTSALTLTPVQAQEATAELKKLGVGSTAPALEGITWIQGEPIKSLDEKGKVYMLELWATWCGPCIQIIPHVNDWHQKYQSKGLEIVGMNVFEDKIDTVKEFVKSQGDNMSYRVAFSGGKGSKFETNWLIPAGIQSIPHALLIKDGKIIFKGHPGSLNDSTIESMLSDDFDAEKFAQEAAGKEAAQNALREKLAPLFQSKDWDGIIEVAESLEDSDPTKVQLMLTAVIQKADWKKLSELRATTSDNAESPIDASAIDKEAALNMPAGDGSKEYATLALKKMPAIEGQTEQQIPATIAKARLQFLSGDSASAKQTIAQTKELAEKVSNQQFKTQIDQILPAIEKSLAEDKFPSLQELLQGQ</sequence>
<dbReference type="PANTHER" id="PTHR42852:SF18">
    <property type="entry name" value="CHROMOSOME UNDETERMINED SCAFFOLD_47, WHOLE GENOME SHOTGUN SEQUENCE"/>
    <property type="match status" value="1"/>
</dbReference>
<keyword evidence="1" id="KW-0732">Signal</keyword>
<evidence type="ECO:0000313" key="4">
    <source>
        <dbReference type="Proteomes" id="UP001597297"/>
    </source>
</evidence>
<evidence type="ECO:0000259" key="2">
    <source>
        <dbReference type="PROSITE" id="PS51352"/>
    </source>
</evidence>
<protein>
    <submittedName>
        <fullName evidence="3">TlpA family protein disulfide reductase</fullName>
    </submittedName>
</protein>
<dbReference type="CDD" id="cd02966">
    <property type="entry name" value="TlpA_like_family"/>
    <property type="match status" value="1"/>
</dbReference>
<dbReference type="SUPFAM" id="SSF52833">
    <property type="entry name" value="Thioredoxin-like"/>
    <property type="match status" value="1"/>
</dbReference>
<dbReference type="PANTHER" id="PTHR42852">
    <property type="entry name" value="THIOL:DISULFIDE INTERCHANGE PROTEIN DSBE"/>
    <property type="match status" value="1"/>
</dbReference>
<accession>A0ABW5E525</accession>
<dbReference type="Gene3D" id="3.40.30.10">
    <property type="entry name" value="Glutaredoxin"/>
    <property type="match status" value="1"/>
</dbReference>
<reference evidence="4" key="1">
    <citation type="journal article" date="2019" name="Int. J. Syst. Evol. Microbiol.">
        <title>The Global Catalogue of Microorganisms (GCM) 10K type strain sequencing project: providing services to taxonomists for standard genome sequencing and annotation.</title>
        <authorList>
            <consortium name="The Broad Institute Genomics Platform"/>
            <consortium name="The Broad Institute Genome Sequencing Center for Infectious Disease"/>
            <person name="Wu L."/>
            <person name="Ma J."/>
        </authorList>
    </citation>
    <scope>NUCLEOTIDE SEQUENCE [LARGE SCALE GENOMIC DNA]</scope>
    <source>
        <strain evidence="4">JCM 16545</strain>
    </source>
</reference>
<proteinExistence type="predicted"/>
<feature type="signal peptide" evidence="1">
    <location>
        <begin position="1"/>
        <end position="29"/>
    </location>
</feature>
<dbReference type="InterPro" id="IPR013740">
    <property type="entry name" value="Redoxin"/>
</dbReference>
<dbReference type="Pfam" id="PF08534">
    <property type="entry name" value="Redoxin"/>
    <property type="match status" value="1"/>
</dbReference>
<dbReference type="InterPro" id="IPR013766">
    <property type="entry name" value="Thioredoxin_domain"/>
</dbReference>
<dbReference type="RefSeq" id="WP_377093479.1">
    <property type="nucleotide sequence ID" value="NZ_JBHSJM010000001.1"/>
</dbReference>
<organism evidence="3 4">
    <name type="scientific">Rubritalea spongiae</name>
    <dbReference type="NCBI Taxonomy" id="430797"/>
    <lineage>
        <taxon>Bacteria</taxon>
        <taxon>Pseudomonadati</taxon>
        <taxon>Verrucomicrobiota</taxon>
        <taxon>Verrucomicrobiia</taxon>
        <taxon>Verrucomicrobiales</taxon>
        <taxon>Rubritaleaceae</taxon>
        <taxon>Rubritalea</taxon>
    </lineage>
</organism>
<name>A0ABW5E525_9BACT</name>
<dbReference type="InterPro" id="IPR050553">
    <property type="entry name" value="Thioredoxin_ResA/DsbE_sf"/>
</dbReference>
<feature type="domain" description="Thioredoxin" evidence="2">
    <location>
        <begin position="39"/>
        <end position="191"/>
    </location>
</feature>
<dbReference type="PROSITE" id="PS51352">
    <property type="entry name" value="THIOREDOXIN_2"/>
    <property type="match status" value="1"/>
</dbReference>
<gene>
    <name evidence="3" type="ORF">ACFSQZ_13685</name>
</gene>
<comment type="caution">
    <text evidence="3">The sequence shown here is derived from an EMBL/GenBank/DDBJ whole genome shotgun (WGS) entry which is preliminary data.</text>
</comment>
<evidence type="ECO:0000313" key="3">
    <source>
        <dbReference type="EMBL" id="MFD2277524.1"/>
    </source>
</evidence>
<evidence type="ECO:0000256" key="1">
    <source>
        <dbReference type="SAM" id="SignalP"/>
    </source>
</evidence>